<dbReference type="Proteomes" id="UP000651482">
    <property type="component" value="Unassembled WGS sequence"/>
</dbReference>
<protein>
    <submittedName>
        <fullName evidence="2">Uncharacterized protein</fullName>
    </submittedName>
</protein>
<keyword evidence="3" id="KW-1185">Reference proteome</keyword>
<feature type="transmembrane region" description="Helical" evidence="1">
    <location>
        <begin position="49"/>
        <end position="76"/>
    </location>
</feature>
<proteinExistence type="predicted"/>
<keyword evidence="1" id="KW-1133">Transmembrane helix</keyword>
<comment type="caution">
    <text evidence="2">The sequence shown here is derived from an EMBL/GenBank/DDBJ whole genome shotgun (WGS) entry which is preliminary data.</text>
</comment>
<evidence type="ECO:0000256" key="1">
    <source>
        <dbReference type="SAM" id="Phobius"/>
    </source>
</evidence>
<feature type="transmembrane region" description="Helical" evidence="1">
    <location>
        <begin position="88"/>
        <end position="109"/>
    </location>
</feature>
<name>A0A926D7E4_9FIRM</name>
<dbReference type="RefSeq" id="WP_249317951.1">
    <property type="nucleotide sequence ID" value="NZ_JACRSN010000002.1"/>
</dbReference>
<dbReference type="EMBL" id="JACRSN010000002">
    <property type="protein sequence ID" value="MBC8532734.1"/>
    <property type="molecule type" value="Genomic_DNA"/>
</dbReference>
<reference evidence="2" key="1">
    <citation type="submission" date="2020-08" db="EMBL/GenBank/DDBJ databases">
        <title>Genome public.</title>
        <authorList>
            <person name="Liu C."/>
            <person name="Sun Q."/>
        </authorList>
    </citation>
    <scope>NUCLEOTIDE SEQUENCE</scope>
    <source>
        <strain evidence="2">NSJ-40</strain>
    </source>
</reference>
<accession>A0A926D7E4</accession>
<dbReference type="PROSITE" id="PS51257">
    <property type="entry name" value="PROKAR_LIPOPROTEIN"/>
    <property type="match status" value="1"/>
</dbReference>
<evidence type="ECO:0000313" key="2">
    <source>
        <dbReference type="EMBL" id="MBC8532734.1"/>
    </source>
</evidence>
<keyword evidence="1" id="KW-0472">Membrane</keyword>
<sequence length="125" mass="13251">MTEERFRNDIAATPQNSASGASCYTDPTPAYASPVYDVPPPKSSRFAPLGIGGFIGNMLLFAIPLVGWIICLIWACGGCKNENRKNHARAALILGVIVLALSAAAGFLYRSALIGLWGQLLSQLA</sequence>
<evidence type="ECO:0000313" key="3">
    <source>
        <dbReference type="Proteomes" id="UP000651482"/>
    </source>
</evidence>
<dbReference type="AlphaFoldDB" id="A0A926D7E4"/>
<gene>
    <name evidence="2" type="ORF">IAG03_01690</name>
</gene>
<keyword evidence="1" id="KW-0812">Transmembrane</keyword>
<organism evidence="2 3">
    <name type="scientific">Yeguia hominis</name>
    <dbReference type="NCBI Taxonomy" id="2763662"/>
    <lineage>
        <taxon>Bacteria</taxon>
        <taxon>Bacillati</taxon>
        <taxon>Bacillota</taxon>
        <taxon>Clostridia</taxon>
        <taxon>Eubacteriales</taxon>
        <taxon>Yeguiaceae</taxon>
        <taxon>Yeguia</taxon>
    </lineage>
</organism>